<evidence type="ECO:0000313" key="3">
    <source>
        <dbReference type="Proteomes" id="UP000310200"/>
    </source>
</evidence>
<evidence type="ECO:0000256" key="1">
    <source>
        <dbReference type="SAM" id="SignalP"/>
    </source>
</evidence>
<dbReference type="Proteomes" id="UP000310200">
    <property type="component" value="Unassembled WGS sequence"/>
</dbReference>
<dbReference type="InterPro" id="IPR036179">
    <property type="entry name" value="Ig-like_dom_sf"/>
</dbReference>
<proteinExistence type="predicted"/>
<reference evidence="2 3" key="1">
    <citation type="journal article" date="2019" name="Philos. Trans. R. Soc. Lond., B, Biol. Sci.">
        <title>Ant behaviour and brain gene expression of defending hosts depend on the ecological success of the intruding social parasite.</title>
        <authorList>
            <person name="Kaur R."/>
            <person name="Stoldt M."/>
            <person name="Jongepier E."/>
            <person name="Feldmeyer B."/>
            <person name="Menzel F."/>
            <person name="Bornberg-Bauer E."/>
            <person name="Foitzik S."/>
        </authorList>
    </citation>
    <scope>NUCLEOTIDE SEQUENCE [LARGE SCALE GENOMIC DNA]</scope>
    <source>
        <tissue evidence="2">Whole body</tissue>
    </source>
</reference>
<keyword evidence="1" id="KW-0732">Signal</keyword>
<dbReference type="AlphaFoldDB" id="A0A4S2KQ53"/>
<dbReference type="STRING" id="300112.A0A4S2KQ53"/>
<accession>A0A4S2KQ53</accession>
<gene>
    <name evidence="2" type="ORF">DBV15_09092</name>
</gene>
<comment type="caution">
    <text evidence="2">The sequence shown here is derived from an EMBL/GenBank/DDBJ whole genome shotgun (WGS) entry which is preliminary data.</text>
</comment>
<sequence>MRCASGYVFLTSLLMVLRTRRMGAAAEETSSEFQNKVPVRLVWATEGDDVELPCDLTPPTPQDSVNMVLWFKDNVGIPLYRRVLHFKNNPTPIRLFLRGASATKIGRQPN</sequence>
<organism evidence="2 3">
    <name type="scientific">Temnothorax longispinosus</name>
    <dbReference type="NCBI Taxonomy" id="300112"/>
    <lineage>
        <taxon>Eukaryota</taxon>
        <taxon>Metazoa</taxon>
        <taxon>Ecdysozoa</taxon>
        <taxon>Arthropoda</taxon>
        <taxon>Hexapoda</taxon>
        <taxon>Insecta</taxon>
        <taxon>Pterygota</taxon>
        <taxon>Neoptera</taxon>
        <taxon>Endopterygota</taxon>
        <taxon>Hymenoptera</taxon>
        <taxon>Apocrita</taxon>
        <taxon>Aculeata</taxon>
        <taxon>Formicoidea</taxon>
        <taxon>Formicidae</taxon>
        <taxon>Myrmicinae</taxon>
        <taxon>Temnothorax</taxon>
    </lineage>
</organism>
<feature type="chain" id="PRO_5020895524" evidence="1">
    <location>
        <begin position="27"/>
        <end position="110"/>
    </location>
</feature>
<keyword evidence="3" id="KW-1185">Reference proteome</keyword>
<name>A0A4S2KQ53_9HYME</name>
<evidence type="ECO:0000313" key="2">
    <source>
        <dbReference type="EMBL" id="TGZ51526.1"/>
    </source>
</evidence>
<dbReference type="InterPro" id="IPR013783">
    <property type="entry name" value="Ig-like_fold"/>
</dbReference>
<dbReference type="SUPFAM" id="SSF48726">
    <property type="entry name" value="Immunoglobulin"/>
    <property type="match status" value="1"/>
</dbReference>
<dbReference type="EMBL" id="QBLH01001626">
    <property type="protein sequence ID" value="TGZ51526.1"/>
    <property type="molecule type" value="Genomic_DNA"/>
</dbReference>
<feature type="signal peptide" evidence="1">
    <location>
        <begin position="1"/>
        <end position="26"/>
    </location>
</feature>
<protein>
    <submittedName>
        <fullName evidence="2">Neural cell adhesion molecule 1</fullName>
    </submittedName>
</protein>
<dbReference type="Gene3D" id="2.60.40.10">
    <property type="entry name" value="Immunoglobulins"/>
    <property type="match status" value="1"/>
</dbReference>